<dbReference type="Proteomes" id="UP000240987">
    <property type="component" value="Unassembled WGS sequence"/>
</dbReference>
<keyword evidence="2" id="KW-1185">Reference proteome</keyword>
<comment type="caution">
    <text evidence="1">The sequence shown here is derived from an EMBL/GenBank/DDBJ whole genome shotgun (WGS) entry which is preliminary data.</text>
</comment>
<dbReference type="EMBL" id="PYMJ01000071">
    <property type="protein sequence ID" value="PSU42131.1"/>
    <property type="molecule type" value="Genomic_DNA"/>
</dbReference>
<reference evidence="1 2" key="1">
    <citation type="submission" date="2018-01" db="EMBL/GenBank/DDBJ databases">
        <title>Whole genome sequencing of Histamine producing bacteria.</title>
        <authorList>
            <person name="Butler K."/>
        </authorList>
    </citation>
    <scope>NUCLEOTIDE SEQUENCE [LARGE SCALE GENOMIC DNA]</scope>
    <source>
        <strain evidence="1 2">JCM 12947</strain>
    </source>
</reference>
<dbReference type="AlphaFoldDB" id="A0A2T3J5X4"/>
<dbReference type="InterPro" id="IPR039060">
    <property type="entry name" value="Antitox_HigA"/>
</dbReference>
<dbReference type="PANTHER" id="PTHR40455">
    <property type="entry name" value="ANTITOXIN HIGA"/>
    <property type="match status" value="1"/>
</dbReference>
<gene>
    <name evidence="1" type="ORF">C9J12_29180</name>
</gene>
<dbReference type="GO" id="GO:0006355">
    <property type="term" value="P:regulation of DNA-templated transcription"/>
    <property type="evidence" value="ECO:0007669"/>
    <property type="project" value="InterPro"/>
</dbReference>
<evidence type="ECO:0000313" key="1">
    <source>
        <dbReference type="EMBL" id="PSU42131.1"/>
    </source>
</evidence>
<organism evidence="1 2">
    <name type="scientific">Photobacterium frigidiphilum</name>
    <dbReference type="NCBI Taxonomy" id="264736"/>
    <lineage>
        <taxon>Bacteria</taxon>
        <taxon>Pseudomonadati</taxon>
        <taxon>Pseudomonadota</taxon>
        <taxon>Gammaproteobacteria</taxon>
        <taxon>Vibrionales</taxon>
        <taxon>Vibrionaceae</taxon>
        <taxon>Photobacterium</taxon>
    </lineage>
</organism>
<protein>
    <submittedName>
        <fullName evidence="1">Transcriptional regulator</fullName>
    </submittedName>
</protein>
<evidence type="ECO:0000313" key="2">
    <source>
        <dbReference type="Proteomes" id="UP000240987"/>
    </source>
</evidence>
<proteinExistence type="predicted"/>
<dbReference type="RefSeq" id="WP_107246825.1">
    <property type="nucleotide sequence ID" value="NZ_PYMJ01000071.1"/>
</dbReference>
<dbReference type="PANTHER" id="PTHR40455:SF1">
    <property type="entry name" value="ANTITOXIN HIGA"/>
    <property type="match status" value="1"/>
</dbReference>
<accession>A0A2T3J5X4</accession>
<dbReference type="OrthoDB" id="5771335at2"/>
<dbReference type="GO" id="GO:0001046">
    <property type="term" value="F:core promoter sequence-specific DNA binding"/>
    <property type="evidence" value="ECO:0007669"/>
    <property type="project" value="TreeGrafter"/>
</dbReference>
<sequence>MSVMNVKVMQEVSRQIEAAMPWIHGIISRKQYDELIELMDSLVEDYDTNQTLIDLMFPVIEQYESKNEEFQAFNTHIDSINPAVSMLRLIIDQNGLTQSNFKAEIGGKSSASMILSGQRSMTLQHIRALSARFNIPTYMFV</sequence>
<name>A0A2T3J5X4_9GAMM</name>